<protein>
    <submittedName>
        <fullName evidence="2">Uncharacterized protein</fullName>
    </submittedName>
</protein>
<keyword evidence="3" id="KW-1185">Reference proteome</keyword>
<name>A0ABX3CFE9_9NEIS</name>
<accession>A0ABX3CFE9</accession>
<feature type="region of interest" description="Disordered" evidence="1">
    <location>
        <begin position="19"/>
        <end position="38"/>
    </location>
</feature>
<sequence length="640" mass="68380">MADGDDAFKSLLGRFGYGKGPAGKAVSAPPAAQDDTDDELEEVLPLVVESEWLQDAPLADIRDGGFGIALDAVRESAPMMPQEDGKPAGEAPTADPRAPFAPTTAQEVLAPLEPIPANPQPARRAASLSEERLALLHRVAQEARGEGVHSSEEFDMGYSEPLVGTVRQPAVLVQEHEVSDALPVPPWARVAAERGMLGHEAWQVFDNLDALGLVNDDRYVEQVAAYWPVEALPQTFADLANIPLTTRSELPRATRDSDELGRHGYFYLKGAAYGAQALFVVDGTRREVRDRVADICGELDRASKRWKVVLLTSYAYRWAQRRFLWPEIIAGGDVEYALAVADASRLYAVPAAAGQRLLLLETTHGMEAVAMRHAGEAAELLGGLGTKPDVSDAGIWCVSDRAVWAGRGKAASLAALGLDDKTAVNRLVRELSRPGAIVFVAGEMAEAMAAALMAEAWSQGVAGGAVNATVAAGLPALWLNPDAQQLRASHGPVLAVYPGKNSTAESALMLILGEQAAWAKGRVAMGVNTVRMPALCPICALAVDADQAARELTEVVSNFRSADFGHVKTRNLREPCCGNGYAGEVWLSEVWDGKLCQRDFGASMPADLVDKGLRPDQRISSQLFQAIQAGRVDYRSAGGL</sequence>
<evidence type="ECO:0000313" key="3">
    <source>
        <dbReference type="Proteomes" id="UP000180280"/>
    </source>
</evidence>
<evidence type="ECO:0000313" key="2">
    <source>
        <dbReference type="EMBL" id="OHX20879.1"/>
    </source>
</evidence>
<proteinExistence type="predicted"/>
<organism evidence="2 3">
    <name type="scientific">Chromobacterium sphagni</name>
    <dbReference type="NCBI Taxonomy" id="1903179"/>
    <lineage>
        <taxon>Bacteria</taxon>
        <taxon>Pseudomonadati</taxon>
        <taxon>Pseudomonadota</taxon>
        <taxon>Betaproteobacteria</taxon>
        <taxon>Neisseriales</taxon>
        <taxon>Chromobacteriaceae</taxon>
        <taxon>Chromobacterium</taxon>
    </lineage>
</organism>
<feature type="region of interest" description="Disordered" evidence="1">
    <location>
        <begin position="78"/>
        <end position="99"/>
    </location>
</feature>
<dbReference type="EMBL" id="MKCT01000007">
    <property type="protein sequence ID" value="OHX20879.1"/>
    <property type="molecule type" value="Genomic_DNA"/>
</dbReference>
<dbReference type="RefSeq" id="WP_071112191.1">
    <property type="nucleotide sequence ID" value="NZ_MKCT01000007.1"/>
</dbReference>
<dbReference type="Proteomes" id="UP000180280">
    <property type="component" value="Unassembled WGS sequence"/>
</dbReference>
<gene>
    <name evidence="2" type="ORF">BI344_22555</name>
</gene>
<comment type="caution">
    <text evidence="2">The sequence shown here is derived from an EMBL/GenBank/DDBJ whole genome shotgun (WGS) entry which is preliminary data.</text>
</comment>
<reference evidence="2 3" key="1">
    <citation type="submission" date="2016-09" db="EMBL/GenBank/DDBJ databases">
        <title>Chromobacterium muskegensis sp. nov., an insecticidal bacterium isolated from Sphagnum bogs.</title>
        <authorList>
            <person name="Sparks M.E."/>
            <person name="Blackburn M.B."/>
            <person name="Gundersen-Rindal D.E."/>
            <person name="Mitchell A."/>
            <person name="Farrar R."/>
            <person name="Kuhar D."/>
        </authorList>
    </citation>
    <scope>NUCLEOTIDE SEQUENCE [LARGE SCALE GENOMIC DNA]</scope>
    <source>
        <strain evidence="2 3">14B-1</strain>
    </source>
</reference>
<evidence type="ECO:0000256" key="1">
    <source>
        <dbReference type="SAM" id="MobiDB-lite"/>
    </source>
</evidence>